<gene>
    <name evidence="1" type="ORF">H1R20_g13872</name>
</gene>
<keyword evidence="2" id="KW-1185">Reference proteome</keyword>
<dbReference type="OrthoDB" id="10334015at2759"/>
<dbReference type="SUPFAM" id="SSF52047">
    <property type="entry name" value="RNI-like"/>
    <property type="match status" value="1"/>
</dbReference>
<dbReference type="InterPro" id="IPR032675">
    <property type="entry name" value="LRR_dom_sf"/>
</dbReference>
<accession>A0A9W8IUI4</accession>
<dbReference type="InterPro" id="IPR036047">
    <property type="entry name" value="F-box-like_dom_sf"/>
</dbReference>
<comment type="caution">
    <text evidence="1">The sequence shown here is derived from an EMBL/GenBank/DDBJ whole genome shotgun (WGS) entry which is preliminary data.</text>
</comment>
<evidence type="ECO:0000313" key="2">
    <source>
        <dbReference type="Proteomes" id="UP001140091"/>
    </source>
</evidence>
<proteinExistence type="predicted"/>
<dbReference type="Gene3D" id="3.80.10.10">
    <property type="entry name" value="Ribonuclease Inhibitor"/>
    <property type="match status" value="1"/>
</dbReference>
<evidence type="ECO:0008006" key="3">
    <source>
        <dbReference type="Google" id="ProtNLM"/>
    </source>
</evidence>
<sequence length="406" mass="45086">MDSEIALYSDLQELILQFLLGDFSSALKCCLVCKDWQRFCRPRIFTALDFTSRQGKERFRGFVELLEAPVTPTFAPYVECIALDDRAEPQDIEALDSSKLAKLHSLSIKSDAEELVPSSYYFKSISKRFSRITHLDMTGVAFIMRRTFLDFICSFSELQTLALGDPSTLQTLRLLGVVMQPDLIRTLMECASPYLEELELDARLFSVLNGLESSGVSLPRLKTLKLGIPIPIDQMASGEGDVQVEGDSRPTGDSPVIDIPTIASLSKELPRTEAPQLQELVFSPFISSETDDFGSICSLETLNRIRFTEFDKALSQLHHPFPNLHTVSFSCEERVPTPPNPKSLQSLQDDIRPCRIPLPEPCGDAPSFEAMASTFWATAFPRTLAQGSVTLQVLNASQDATVNAST</sequence>
<name>A0A9W8IUI4_9AGAR</name>
<reference evidence="1" key="1">
    <citation type="submission" date="2022-06" db="EMBL/GenBank/DDBJ databases">
        <title>Genome Sequence of Candolleomyces eurysporus.</title>
        <authorList>
            <person name="Buettner E."/>
        </authorList>
    </citation>
    <scope>NUCLEOTIDE SEQUENCE</scope>
    <source>
        <strain evidence="1">VTCC 930004</strain>
    </source>
</reference>
<dbReference type="SUPFAM" id="SSF81383">
    <property type="entry name" value="F-box domain"/>
    <property type="match status" value="1"/>
</dbReference>
<dbReference type="AlphaFoldDB" id="A0A9W8IUI4"/>
<dbReference type="Proteomes" id="UP001140091">
    <property type="component" value="Unassembled WGS sequence"/>
</dbReference>
<organism evidence="1 2">
    <name type="scientific">Candolleomyces eurysporus</name>
    <dbReference type="NCBI Taxonomy" id="2828524"/>
    <lineage>
        <taxon>Eukaryota</taxon>
        <taxon>Fungi</taxon>
        <taxon>Dikarya</taxon>
        <taxon>Basidiomycota</taxon>
        <taxon>Agaricomycotina</taxon>
        <taxon>Agaricomycetes</taxon>
        <taxon>Agaricomycetidae</taxon>
        <taxon>Agaricales</taxon>
        <taxon>Agaricineae</taxon>
        <taxon>Psathyrellaceae</taxon>
        <taxon>Candolleomyces</taxon>
    </lineage>
</organism>
<protein>
    <recommendedName>
        <fullName evidence="3">F-box domain-containing protein</fullName>
    </recommendedName>
</protein>
<dbReference type="EMBL" id="JANBPK010001387">
    <property type="protein sequence ID" value="KAJ2923221.1"/>
    <property type="molecule type" value="Genomic_DNA"/>
</dbReference>
<evidence type="ECO:0000313" key="1">
    <source>
        <dbReference type="EMBL" id="KAJ2923221.1"/>
    </source>
</evidence>
<feature type="non-terminal residue" evidence="1">
    <location>
        <position position="406"/>
    </location>
</feature>